<evidence type="ECO:0000313" key="2">
    <source>
        <dbReference type="Proteomes" id="UP000280307"/>
    </source>
</evidence>
<organism evidence="1 2">
    <name type="scientific">Candidatus Viridilinea halotolerans</name>
    <dbReference type="NCBI Taxonomy" id="2491704"/>
    <lineage>
        <taxon>Bacteria</taxon>
        <taxon>Bacillati</taxon>
        <taxon>Chloroflexota</taxon>
        <taxon>Chloroflexia</taxon>
        <taxon>Chloroflexales</taxon>
        <taxon>Chloroflexineae</taxon>
        <taxon>Oscillochloridaceae</taxon>
        <taxon>Candidatus Viridilinea</taxon>
    </lineage>
</organism>
<name>A0A426U2M5_9CHLR</name>
<sequence>MSITPASAPQNSIVTLTFAGFAANEPVSLWLTQPDQSVVRLGDVRVGSMGILELPIFIDSSFPTGVHSFSARGNRSQRLAITQFELTIGRGATTSPGVEINVDLVQRPQGQCFVFSGSGYAANEYVSVWLRFPEDEIEDVGKIMASSSGTFADELCFGRLDPEGLYHYTAYGNSSGRTGIGTFNLRRGDYLGANPGVATLTTIPSSARQLDVITLIGTGFLPGERVSLWITLPDGVVLSLFQGTTVDGSFAEDIFLPPLATGRHYFSAYGQTSGQRAVAAFDLLPGDGR</sequence>
<accession>A0A426U2M5</accession>
<comment type="caution">
    <text evidence="1">The sequence shown here is derived from an EMBL/GenBank/DDBJ whole genome shotgun (WGS) entry which is preliminary data.</text>
</comment>
<dbReference type="AlphaFoldDB" id="A0A426U2M5"/>
<evidence type="ECO:0000313" key="1">
    <source>
        <dbReference type="EMBL" id="RRR73883.1"/>
    </source>
</evidence>
<reference evidence="1 2" key="1">
    <citation type="submission" date="2018-12" db="EMBL/GenBank/DDBJ databases">
        <title>Genome Sequence of Candidatus Viridilinea halotolerans isolated from saline sulfide-rich spring.</title>
        <authorList>
            <person name="Grouzdev D.S."/>
            <person name="Burganskaya E.I."/>
            <person name="Krutkina M.S."/>
            <person name="Sukhacheva M.V."/>
            <person name="Gorlenko V.M."/>
        </authorList>
    </citation>
    <scope>NUCLEOTIDE SEQUENCE [LARGE SCALE GENOMIC DNA]</scope>
    <source>
        <strain evidence="1">Chok-6</strain>
    </source>
</reference>
<gene>
    <name evidence="1" type="ORF">EI684_08185</name>
</gene>
<dbReference type="EMBL" id="RSAS01000309">
    <property type="protein sequence ID" value="RRR73883.1"/>
    <property type="molecule type" value="Genomic_DNA"/>
</dbReference>
<protein>
    <submittedName>
        <fullName evidence="1">Uncharacterized protein</fullName>
    </submittedName>
</protein>
<dbReference type="Proteomes" id="UP000280307">
    <property type="component" value="Unassembled WGS sequence"/>
</dbReference>
<proteinExistence type="predicted"/>